<accession>A0A1H7QPD7</accession>
<dbReference type="SMART" id="SM00060">
    <property type="entry name" value="FN3"/>
    <property type="match status" value="1"/>
</dbReference>
<evidence type="ECO:0000256" key="3">
    <source>
        <dbReference type="SAM" id="MobiDB-lite"/>
    </source>
</evidence>
<dbReference type="GO" id="GO:0016798">
    <property type="term" value="F:hydrolase activity, acting on glycosyl bonds"/>
    <property type="evidence" value="ECO:0007669"/>
    <property type="project" value="UniProtKB-KW"/>
</dbReference>
<name>A0A1H7QPD7_STRJI</name>
<dbReference type="RefSeq" id="WP_042445345.1">
    <property type="nucleotide sequence ID" value="NZ_BBPN01000009.1"/>
</dbReference>
<dbReference type="InterPro" id="IPR036116">
    <property type="entry name" value="FN3_sf"/>
</dbReference>
<feature type="domain" description="Fibronectin type-III" evidence="5">
    <location>
        <begin position="249"/>
        <end position="336"/>
    </location>
</feature>
<dbReference type="SUPFAM" id="SSF49265">
    <property type="entry name" value="Fibronectin type III"/>
    <property type="match status" value="1"/>
</dbReference>
<reference evidence="7" key="1">
    <citation type="submission" date="2016-10" db="EMBL/GenBank/DDBJ databases">
        <authorList>
            <person name="Varghese N."/>
        </authorList>
    </citation>
    <scope>NUCLEOTIDE SEQUENCE [LARGE SCALE GENOMIC DNA]</scope>
    <source>
        <strain evidence="7">DSM 45096 / BCRC 16803 / CGMCC 4.1857 / CIP 109030 / JCM 12277 / KCTC 19219 / NBRC 100920 / 33214</strain>
    </source>
</reference>
<evidence type="ECO:0000256" key="1">
    <source>
        <dbReference type="ARBA" id="ARBA00023295"/>
    </source>
</evidence>
<keyword evidence="4" id="KW-0732">Signal</keyword>
<feature type="region of interest" description="Disordered" evidence="3">
    <location>
        <begin position="547"/>
        <end position="574"/>
    </location>
</feature>
<evidence type="ECO:0000313" key="7">
    <source>
        <dbReference type="Proteomes" id="UP000183015"/>
    </source>
</evidence>
<dbReference type="AlphaFoldDB" id="A0A1H7QPD7"/>
<feature type="chain" id="PRO_5010314902" description="Fibronectin type-III domain-containing protein" evidence="4">
    <location>
        <begin position="31"/>
        <end position="574"/>
    </location>
</feature>
<dbReference type="EMBL" id="FOAZ01000009">
    <property type="protein sequence ID" value="SEL49871.1"/>
    <property type="molecule type" value="Genomic_DNA"/>
</dbReference>
<dbReference type="InterPro" id="IPR013783">
    <property type="entry name" value="Ig-like_fold"/>
</dbReference>
<dbReference type="CDD" id="cd00063">
    <property type="entry name" value="FN3"/>
    <property type="match status" value="1"/>
</dbReference>
<dbReference type="GO" id="GO:0000272">
    <property type="term" value="P:polysaccharide catabolic process"/>
    <property type="evidence" value="ECO:0007669"/>
    <property type="project" value="UniProtKB-KW"/>
</dbReference>
<protein>
    <recommendedName>
        <fullName evidence="5">Fibronectin type-III domain-containing protein</fullName>
    </recommendedName>
</protein>
<keyword evidence="1" id="KW-0326">Glycosidase</keyword>
<dbReference type="Gene3D" id="2.60.40.10">
    <property type="entry name" value="Immunoglobulins"/>
    <property type="match status" value="1"/>
</dbReference>
<dbReference type="Pfam" id="PF00041">
    <property type="entry name" value="fn3"/>
    <property type="match status" value="1"/>
</dbReference>
<keyword evidence="2" id="KW-0624">Polysaccharide degradation</keyword>
<organism evidence="6 7">
    <name type="scientific">Streptacidiphilus jiangxiensis</name>
    <dbReference type="NCBI Taxonomy" id="235985"/>
    <lineage>
        <taxon>Bacteria</taxon>
        <taxon>Bacillati</taxon>
        <taxon>Actinomycetota</taxon>
        <taxon>Actinomycetes</taxon>
        <taxon>Kitasatosporales</taxon>
        <taxon>Streptomycetaceae</taxon>
        <taxon>Streptacidiphilus</taxon>
    </lineage>
</organism>
<sequence length="574" mass="57481">MARLRLTLRWILVVALALLGFAAVPTQAQAAPGYVQGTAFTTSSRVASLSVSLTGAVGSGHLLVGWFAEYNAAGQVRVSDNVNGAWTRAPGSTAFQNDSGDIALYYVQNAKASSGLTVTMTASAPAYFQGSLAEYAGVAIAGPLDQVLSSRGVGTVVDTGATPSVPSGELVFSALITGGNPGSVTPGTSGGLAYTARNHTASGSAFEEDIASGAAGAQHGTATLGSSTDWYAVVATFRPTTVDILPPTVPQNLHATSIAAGSVSLAWSASTDDVAVTGYTVYRNGAVLATTGASTTSYTDPTVAANTAYSYTVDAFDGAGLHSAQSAPVQLTTPAASPSFVQGAANSPGTRTTTATLTLTSPVTAGHLLVGWFAQYDAPGQVQVSDNVNGAWTRAPQSEHFTNGGGDIALYYVQNAKAAPSLTVTLSASAATYLPGALAEYSDVAATGSLDQMAVGEGNSTTVDSGSTPAAVGGELVVAGLITGGQPLTVTPGSSQGVPYTLQVFNGSRSTDIAGILSSAAGPQNARFTLANGSDWYAVAATFHPDPPAGHGVSGSAHGKGQGHGAPQHARSRR</sequence>
<keyword evidence="1" id="KW-0378">Hydrolase</keyword>
<dbReference type="STRING" id="235985.SAMN05414137_109145"/>
<proteinExistence type="predicted"/>
<keyword evidence="7" id="KW-1185">Reference proteome</keyword>
<evidence type="ECO:0000259" key="5">
    <source>
        <dbReference type="PROSITE" id="PS50853"/>
    </source>
</evidence>
<dbReference type="Proteomes" id="UP000183015">
    <property type="component" value="Unassembled WGS sequence"/>
</dbReference>
<feature type="signal peptide" evidence="4">
    <location>
        <begin position="1"/>
        <end position="30"/>
    </location>
</feature>
<dbReference type="InterPro" id="IPR003961">
    <property type="entry name" value="FN3_dom"/>
</dbReference>
<evidence type="ECO:0000256" key="2">
    <source>
        <dbReference type="ARBA" id="ARBA00023326"/>
    </source>
</evidence>
<dbReference type="eggNOG" id="COG4733">
    <property type="taxonomic scope" value="Bacteria"/>
</dbReference>
<keyword evidence="2" id="KW-0119">Carbohydrate metabolism</keyword>
<gene>
    <name evidence="6" type="ORF">SAMN05414137_109145</name>
</gene>
<dbReference type="OrthoDB" id="4320050at2"/>
<dbReference type="PROSITE" id="PS50853">
    <property type="entry name" value="FN3"/>
    <property type="match status" value="1"/>
</dbReference>
<evidence type="ECO:0000256" key="4">
    <source>
        <dbReference type="SAM" id="SignalP"/>
    </source>
</evidence>
<evidence type="ECO:0000313" key="6">
    <source>
        <dbReference type="EMBL" id="SEL49871.1"/>
    </source>
</evidence>